<proteinExistence type="predicted"/>
<dbReference type="OrthoDB" id="5449294at2"/>
<reference evidence="2 4" key="2">
    <citation type="submission" date="2019-03" db="EMBL/GenBank/DDBJ databases">
        <title>Genomic Encyclopedia of Type Strains, Phase IV (KMG-IV): sequencing the most valuable type-strain genomes for metagenomic binning, comparative biology and taxonomic classification.</title>
        <authorList>
            <person name="Goeker M."/>
        </authorList>
    </citation>
    <scope>NUCLEOTIDE SEQUENCE [LARGE SCALE GENOMIC DNA]</scope>
    <source>
        <strain evidence="2 4">DSM 101483</strain>
    </source>
</reference>
<dbReference type="Gene3D" id="3.90.1530.30">
    <property type="match status" value="1"/>
</dbReference>
<evidence type="ECO:0000313" key="4">
    <source>
        <dbReference type="Proteomes" id="UP000295506"/>
    </source>
</evidence>
<organism evidence="2 4">
    <name type="scientific">Pseudodesulfovibrio indicus</name>
    <dbReference type="NCBI Taxonomy" id="1716143"/>
    <lineage>
        <taxon>Bacteria</taxon>
        <taxon>Pseudomonadati</taxon>
        <taxon>Thermodesulfobacteriota</taxon>
        <taxon>Desulfovibrionia</taxon>
        <taxon>Desulfovibrionales</taxon>
        <taxon>Desulfovibrionaceae</taxon>
    </lineage>
</organism>
<evidence type="ECO:0000313" key="2">
    <source>
        <dbReference type="EMBL" id="TDT86610.1"/>
    </source>
</evidence>
<keyword evidence="3" id="KW-1185">Reference proteome</keyword>
<dbReference type="SUPFAM" id="SSF110849">
    <property type="entry name" value="ParB/Sulfiredoxin"/>
    <property type="match status" value="1"/>
</dbReference>
<gene>
    <name evidence="1" type="ORF">AWY79_14265</name>
    <name evidence="2" type="ORF">EDC59_112119</name>
</gene>
<dbReference type="EMBL" id="SOBK01000012">
    <property type="protein sequence ID" value="TDT86610.1"/>
    <property type="molecule type" value="Genomic_DNA"/>
</dbReference>
<dbReference type="InterPro" id="IPR036086">
    <property type="entry name" value="ParB/Sulfiredoxin_sf"/>
</dbReference>
<dbReference type="KEGG" id="dej:AWY79_14265"/>
<dbReference type="AlphaFoldDB" id="A0A126QQD9"/>
<evidence type="ECO:0000313" key="1">
    <source>
        <dbReference type="EMBL" id="AMK12191.1"/>
    </source>
</evidence>
<dbReference type="Proteomes" id="UP000295506">
    <property type="component" value="Unassembled WGS sequence"/>
</dbReference>
<evidence type="ECO:0000313" key="3">
    <source>
        <dbReference type="Proteomes" id="UP000055611"/>
    </source>
</evidence>
<dbReference type="RefSeq" id="WP_066805351.1">
    <property type="nucleotide sequence ID" value="NZ_CP014206.1"/>
</dbReference>
<dbReference type="EMBL" id="CP014206">
    <property type="protein sequence ID" value="AMK12191.1"/>
    <property type="molecule type" value="Genomic_DNA"/>
</dbReference>
<name>A0A126QQD9_9BACT</name>
<dbReference type="Proteomes" id="UP000055611">
    <property type="component" value="Chromosome"/>
</dbReference>
<accession>A0A126QQD9</accession>
<sequence length="320" mass="34707">MLLTSEIVTSSNQAIRAGGAHLFWSGNIQESLRNSITEFGQSAPVLVRETERGLELVAGASRLALLTELNRPVLARLVEAESPVELGLLYLADNAHREPDDAMRMRALRYFAPHLDRNGLERDILPRLGVRPKSKDGRLLLDWLALPGAWQDLLAGGNVPLAAGTVLARMTDADRDAVVGLFGSLSWSRSNAVNVLTWLFEAGRMTGASVTEVMKRASMHSMLGGDLSPKDAIARLCAAARQARYPELTRLRDRFDGAARAVTAGTRWRLTQPDNFETSGAELTLRIKDADQLAAAVEELNGMAGAPAWKDVFNPGGDDA</sequence>
<reference evidence="1 3" key="1">
    <citation type="journal article" date="2016" name="Front. Microbiol.">
        <title>Genome Sequence of the Piezophilic, Mesophilic Sulfate-Reducing Bacterium Desulfovibrio indicus J2T.</title>
        <authorList>
            <person name="Cao J."/>
            <person name="Maignien L."/>
            <person name="Shao Z."/>
            <person name="Alain K."/>
            <person name="Jebbar M."/>
        </authorList>
    </citation>
    <scope>NUCLEOTIDE SEQUENCE [LARGE SCALE GENOMIC DNA]</scope>
    <source>
        <strain evidence="1 3">J2</strain>
    </source>
</reference>
<protein>
    <submittedName>
        <fullName evidence="2">ParB family chromosome partitioning protein</fullName>
    </submittedName>
</protein>